<evidence type="ECO:0008006" key="3">
    <source>
        <dbReference type="Google" id="ProtNLM"/>
    </source>
</evidence>
<dbReference type="PANTHER" id="PTHR47022:SF1">
    <property type="entry name" value="BTB AND MATH DOMAIN-CONTAINING PROTEIN 36-RELATED"/>
    <property type="match status" value="1"/>
</dbReference>
<reference evidence="1" key="1">
    <citation type="submission" date="2022-06" db="EMBL/GenBank/DDBJ databases">
        <title>Genome Sequence of Candolleomyces eurysporus.</title>
        <authorList>
            <person name="Buettner E."/>
        </authorList>
    </citation>
    <scope>NUCLEOTIDE SEQUENCE</scope>
    <source>
        <strain evidence="1">VTCC 930004</strain>
    </source>
</reference>
<proteinExistence type="predicted"/>
<protein>
    <recommendedName>
        <fullName evidence="3">BTB domain-containing protein</fullName>
    </recommendedName>
</protein>
<sequence length="316" mass="35371">MLGTTFPSNFFLIVTHQVASEAGPTAKMTSDRVQSWTTVFFKIEETVFEVPRHRFIEHSEILADMFHLPQGGDKSSVEGKDEERPIVLEGYKAADFGALVKLLYPLPAISGSYTLTKDEWVGVLNLSTRWHMKKMRDHAIEHLSKMSLTSVEKVTLARAHKVAMWLKEGLNDLVKDIQTLQPDELKSQLGIETAFRLMWIQNQSFKHSQVPEVGSGFLITLGTLGCPKGHPVFASPASCLSCDQKISIDDPEAIYLYNNTAVLIQDTGIPGPSRMRPIIDLQNLKCRSRQSPGPGPNVDVNEVFKEEIASYESWDQ</sequence>
<evidence type="ECO:0000313" key="1">
    <source>
        <dbReference type="EMBL" id="KAJ2926569.1"/>
    </source>
</evidence>
<dbReference type="OrthoDB" id="3199068at2759"/>
<comment type="caution">
    <text evidence="1">The sequence shown here is derived from an EMBL/GenBank/DDBJ whole genome shotgun (WGS) entry which is preliminary data.</text>
</comment>
<accession>A0A9W8J347</accession>
<dbReference type="Proteomes" id="UP001140091">
    <property type="component" value="Unassembled WGS sequence"/>
</dbReference>
<dbReference type="Gene3D" id="3.30.710.10">
    <property type="entry name" value="Potassium Channel Kv1.1, Chain A"/>
    <property type="match status" value="1"/>
</dbReference>
<organism evidence="1 2">
    <name type="scientific">Candolleomyces eurysporus</name>
    <dbReference type="NCBI Taxonomy" id="2828524"/>
    <lineage>
        <taxon>Eukaryota</taxon>
        <taxon>Fungi</taxon>
        <taxon>Dikarya</taxon>
        <taxon>Basidiomycota</taxon>
        <taxon>Agaricomycotina</taxon>
        <taxon>Agaricomycetes</taxon>
        <taxon>Agaricomycetidae</taxon>
        <taxon>Agaricales</taxon>
        <taxon>Agaricineae</taxon>
        <taxon>Psathyrellaceae</taxon>
        <taxon>Candolleomyces</taxon>
    </lineage>
</organism>
<dbReference type="AlphaFoldDB" id="A0A9W8J347"/>
<gene>
    <name evidence="1" type="ORF">H1R20_g10529</name>
</gene>
<dbReference type="PANTHER" id="PTHR47022">
    <property type="entry name" value="BTB AND MATH DOMAIN-CONTAINING PROTEIN 36-RELATED"/>
    <property type="match status" value="1"/>
</dbReference>
<dbReference type="EMBL" id="JANBPK010001054">
    <property type="protein sequence ID" value="KAJ2926569.1"/>
    <property type="molecule type" value="Genomic_DNA"/>
</dbReference>
<dbReference type="InterPro" id="IPR011333">
    <property type="entry name" value="SKP1/BTB/POZ_sf"/>
</dbReference>
<evidence type="ECO:0000313" key="2">
    <source>
        <dbReference type="Proteomes" id="UP001140091"/>
    </source>
</evidence>
<feature type="non-terminal residue" evidence="1">
    <location>
        <position position="1"/>
    </location>
</feature>
<name>A0A9W8J347_9AGAR</name>
<keyword evidence="2" id="KW-1185">Reference proteome</keyword>